<gene>
    <name evidence="4" type="ORF">KSP39_PZI023300</name>
</gene>
<evidence type="ECO:0000313" key="4">
    <source>
        <dbReference type="EMBL" id="KAK8915969.1"/>
    </source>
</evidence>
<comment type="caution">
    <text evidence="4">The sequence shown here is derived from an EMBL/GenBank/DDBJ whole genome shotgun (WGS) entry which is preliminary data.</text>
</comment>
<dbReference type="PROSITE" id="PS51525">
    <property type="entry name" value="NET"/>
    <property type="match status" value="1"/>
</dbReference>
<keyword evidence="2" id="KW-0804">Transcription</keyword>
<dbReference type="EMBL" id="JBBWWQ010000020">
    <property type="protein sequence ID" value="KAK8915969.1"/>
    <property type="molecule type" value="Genomic_DNA"/>
</dbReference>
<feature type="domain" description="NET" evidence="3">
    <location>
        <begin position="125"/>
        <end position="206"/>
    </location>
</feature>
<protein>
    <recommendedName>
        <fullName evidence="3">NET domain-containing protein</fullName>
    </recommendedName>
</protein>
<evidence type="ECO:0000256" key="2">
    <source>
        <dbReference type="ARBA" id="ARBA00023163"/>
    </source>
</evidence>
<dbReference type="Proteomes" id="UP001418222">
    <property type="component" value="Unassembled WGS sequence"/>
</dbReference>
<sequence>MTNEADPNFIGYVKHLTAQLLMDNDMLQLPFPEFKTEKLKTIVDDSVDFLMRETDRITDQIISKLHMELDPSDIGKVIPQSHKPDEHINVRNRKRKASSILSANVPNKNLVGKLDKMEQDLEDFLNIIFSKCRPMTKAEKEQLGRLIKKLPEKALDHAVQIIQHGGNLSEGHPSQVFVDLEKQDDMTLWRLQYYAQSILKVNKLSSCNPIPLPLI</sequence>
<keyword evidence="1" id="KW-0805">Transcription regulation</keyword>
<organism evidence="4 5">
    <name type="scientific">Platanthera zijinensis</name>
    <dbReference type="NCBI Taxonomy" id="2320716"/>
    <lineage>
        <taxon>Eukaryota</taxon>
        <taxon>Viridiplantae</taxon>
        <taxon>Streptophyta</taxon>
        <taxon>Embryophyta</taxon>
        <taxon>Tracheophyta</taxon>
        <taxon>Spermatophyta</taxon>
        <taxon>Magnoliopsida</taxon>
        <taxon>Liliopsida</taxon>
        <taxon>Asparagales</taxon>
        <taxon>Orchidaceae</taxon>
        <taxon>Orchidoideae</taxon>
        <taxon>Orchideae</taxon>
        <taxon>Orchidinae</taxon>
        <taxon>Platanthera</taxon>
    </lineage>
</organism>
<dbReference type="Gene3D" id="1.20.1270.220">
    <property type="match status" value="1"/>
</dbReference>
<dbReference type="AlphaFoldDB" id="A0AAP0AUL9"/>
<evidence type="ECO:0000313" key="5">
    <source>
        <dbReference type="Proteomes" id="UP001418222"/>
    </source>
</evidence>
<name>A0AAP0AUL9_9ASPA</name>
<accession>A0AAP0AUL9</accession>
<evidence type="ECO:0000259" key="3">
    <source>
        <dbReference type="PROSITE" id="PS51525"/>
    </source>
</evidence>
<keyword evidence="5" id="KW-1185">Reference proteome</keyword>
<reference evidence="4 5" key="1">
    <citation type="journal article" date="2022" name="Nat. Plants">
        <title>Genomes of leafy and leafless Platanthera orchids illuminate the evolution of mycoheterotrophy.</title>
        <authorList>
            <person name="Li M.H."/>
            <person name="Liu K.W."/>
            <person name="Li Z."/>
            <person name="Lu H.C."/>
            <person name="Ye Q.L."/>
            <person name="Zhang D."/>
            <person name="Wang J.Y."/>
            <person name="Li Y.F."/>
            <person name="Zhong Z.M."/>
            <person name="Liu X."/>
            <person name="Yu X."/>
            <person name="Liu D.K."/>
            <person name="Tu X.D."/>
            <person name="Liu B."/>
            <person name="Hao Y."/>
            <person name="Liao X.Y."/>
            <person name="Jiang Y.T."/>
            <person name="Sun W.H."/>
            <person name="Chen J."/>
            <person name="Chen Y.Q."/>
            <person name="Ai Y."/>
            <person name="Zhai J.W."/>
            <person name="Wu S.S."/>
            <person name="Zhou Z."/>
            <person name="Hsiao Y.Y."/>
            <person name="Wu W.L."/>
            <person name="Chen Y.Y."/>
            <person name="Lin Y.F."/>
            <person name="Hsu J.L."/>
            <person name="Li C.Y."/>
            <person name="Wang Z.W."/>
            <person name="Zhao X."/>
            <person name="Zhong W.Y."/>
            <person name="Ma X.K."/>
            <person name="Ma L."/>
            <person name="Huang J."/>
            <person name="Chen G.Z."/>
            <person name="Huang M.Z."/>
            <person name="Huang L."/>
            <person name="Peng D.H."/>
            <person name="Luo Y.B."/>
            <person name="Zou S.Q."/>
            <person name="Chen S.P."/>
            <person name="Lan S."/>
            <person name="Tsai W.C."/>
            <person name="Van de Peer Y."/>
            <person name="Liu Z.J."/>
        </authorList>
    </citation>
    <scope>NUCLEOTIDE SEQUENCE [LARGE SCALE GENOMIC DNA]</scope>
    <source>
        <strain evidence="4">Lor287</strain>
    </source>
</reference>
<dbReference type="Pfam" id="PF17035">
    <property type="entry name" value="BET"/>
    <property type="match status" value="1"/>
</dbReference>
<evidence type="ECO:0000256" key="1">
    <source>
        <dbReference type="ARBA" id="ARBA00023015"/>
    </source>
</evidence>
<dbReference type="InterPro" id="IPR027353">
    <property type="entry name" value="NET_dom"/>
</dbReference>
<dbReference type="InterPro" id="IPR038336">
    <property type="entry name" value="NET_sf"/>
</dbReference>
<dbReference type="PANTHER" id="PTHR45926">
    <property type="entry name" value="OSJNBA0053K19.4 PROTEIN"/>
    <property type="match status" value="1"/>
</dbReference>
<proteinExistence type="predicted"/>